<evidence type="ECO:0000256" key="1">
    <source>
        <dbReference type="SAM" id="MobiDB-lite"/>
    </source>
</evidence>
<dbReference type="Gene3D" id="3.30.1360.200">
    <property type="match status" value="1"/>
</dbReference>
<proteinExistence type="predicted"/>
<evidence type="ECO:0000259" key="3">
    <source>
        <dbReference type="Pfam" id="PF22599"/>
    </source>
</evidence>
<dbReference type="InterPro" id="IPR054384">
    <property type="entry name" value="SecDF_P1_head"/>
</dbReference>
<gene>
    <name evidence="4" type="ORF">FHX40_2920</name>
</gene>
<feature type="compositionally biased region" description="Low complexity" evidence="1">
    <location>
        <begin position="252"/>
        <end position="265"/>
    </location>
</feature>
<feature type="region of interest" description="Disordered" evidence="1">
    <location>
        <begin position="1"/>
        <end position="69"/>
    </location>
</feature>
<evidence type="ECO:0000313" key="5">
    <source>
        <dbReference type="Proteomes" id="UP000319213"/>
    </source>
</evidence>
<sequence length="305" mass="29895">MHDSPAPGARPSGAPAAGPQEHGPQTGGPFVPGPAPATPPAPGAPATPAPPASAPPAAAPGGPGAGAPRAPRAATIILAVSLVLVVVLTGVAATVAVLMTRNPHAPPLATVQVRRLATPMHFAPVRAVKQAPCPGAEAVLDEAGTTCYQVEAGVTVTTVQKIETLQERNGAYAVRIVLAPESRDLIEDLTRETVERQLALVVGDKVVTAPRVSQAITRDSLSIAGLTKESAEALVARLLGTPSGTSPAVPDTTVPGTAPATQPGTPSDPAAPSTGPTTMPTDGSTGLGSPGPAGGGRPGAGGPTP</sequence>
<dbReference type="EMBL" id="VFPQ01000001">
    <property type="protein sequence ID" value="TQM76193.1"/>
    <property type="molecule type" value="Genomic_DNA"/>
</dbReference>
<feature type="domain" description="SecDF P1 head subdomain" evidence="3">
    <location>
        <begin position="158"/>
        <end position="237"/>
    </location>
</feature>
<accession>A0A543J049</accession>
<feature type="transmembrane region" description="Helical" evidence="2">
    <location>
        <begin position="76"/>
        <end position="99"/>
    </location>
</feature>
<dbReference type="Pfam" id="PF22599">
    <property type="entry name" value="SecDF_P1_head"/>
    <property type="match status" value="1"/>
</dbReference>
<comment type="caution">
    <text evidence="4">The sequence shown here is derived from an EMBL/GenBank/DDBJ whole genome shotgun (WGS) entry which is preliminary data.</text>
</comment>
<reference evidence="4 5" key="1">
    <citation type="submission" date="2019-06" db="EMBL/GenBank/DDBJ databases">
        <title>Sequencing the genomes of 1000 actinobacteria strains.</title>
        <authorList>
            <person name="Klenk H.-P."/>
        </authorList>
    </citation>
    <scope>NUCLEOTIDE SEQUENCE [LARGE SCALE GENOMIC DNA]</scope>
    <source>
        <strain evidence="4 5">DSM 43186</strain>
    </source>
</reference>
<keyword evidence="2" id="KW-0472">Membrane</keyword>
<keyword evidence="5" id="KW-1185">Reference proteome</keyword>
<feature type="compositionally biased region" description="Low complexity" evidence="1">
    <location>
        <begin position="59"/>
        <end position="69"/>
    </location>
</feature>
<feature type="compositionally biased region" description="Pro residues" evidence="1">
    <location>
        <begin position="31"/>
        <end position="58"/>
    </location>
</feature>
<feature type="compositionally biased region" description="Low complexity" evidence="1">
    <location>
        <begin position="1"/>
        <end position="19"/>
    </location>
</feature>
<name>A0A543J049_9ACTN</name>
<dbReference type="AlphaFoldDB" id="A0A543J049"/>
<evidence type="ECO:0000256" key="2">
    <source>
        <dbReference type="SAM" id="Phobius"/>
    </source>
</evidence>
<keyword evidence="2" id="KW-1133">Transmembrane helix</keyword>
<protein>
    <recommendedName>
        <fullName evidence="3">SecDF P1 head subdomain domain-containing protein</fullName>
    </recommendedName>
</protein>
<feature type="compositionally biased region" description="Gly residues" evidence="1">
    <location>
        <begin position="285"/>
        <end position="305"/>
    </location>
</feature>
<evidence type="ECO:0000313" key="4">
    <source>
        <dbReference type="EMBL" id="TQM76193.1"/>
    </source>
</evidence>
<organism evidence="4 5">
    <name type="scientific">Thermopolyspora flexuosa</name>
    <dbReference type="NCBI Taxonomy" id="103836"/>
    <lineage>
        <taxon>Bacteria</taxon>
        <taxon>Bacillati</taxon>
        <taxon>Actinomycetota</taxon>
        <taxon>Actinomycetes</taxon>
        <taxon>Streptosporangiales</taxon>
        <taxon>Streptosporangiaceae</taxon>
        <taxon>Thermopolyspora</taxon>
    </lineage>
</organism>
<keyword evidence="2" id="KW-0812">Transmembrane</keyword>
<feature type="region of interest" description="Disordered" evidence="1">
    <location>
        <begin position="241"/>
        <end position="305"/>
    </location>
</feature>
<dbReference type="Proteomes" id="UP000319213">
    <property type="component" value="Unassembled WGS sequence"/>
</dbReference>